<evidence type="ECO:0000256" key="4">
    <source>
        <dbReference type="ARBA" id="ARBA00022692"/>
    </source>
</evidence>
<keyword evidence="5 7" id="KW-1133">Transmembrane helix</keyword>
<keyword evidence="4 7" id="KW-0812">Transmembrane</keyword>
<dbReference type="PANTHER" id="PTHR30250">
    <property type="entry name" value="PST FAMILY PREDICTED COLANIC ACID TRANSPORTER"/>
    <property type="match status" value="1"/>
</dbReference>
<dbReference type="Pfam" id="PF13440">
    <property type="entry name" value="Polysacc_synt_3"/>
    <property type="match status" value="1"/>
</dbReference>
<organism evidence="8 9">
    <name type="scientific">Paenibacillus protaetiae</name>
    <dbReference type="NCBI Taxonomy" id="2509456"/>
    <lineage>
        <taxon>Bacteria</taxon>
        <taxon>Bacillati</taxon>
        <taxon>Bacillota</taxon>
        <taxon>Bacilli</taxon>
        <taxon>Bacillales</taxon>
        <taxon>Paenibacillaceae</taxon>
        <taxon>Paenibacillus</taxon>
    </lineage>
</organism>
<evidence type="ECO:0000256" key="2">
    <source>
        <dbReference type="ARBA" id="ARBA00007430"/>
    </source>
</evidence>
<protein>
    <submittedName>
        <fullName evidence="8">Lipopolysaccharide biosynthesis protein</fullName>
    </submittedName>
</protein>
<comment type="similarity">
    <text evidence="2">Belongs to the polysaccharide synthase family.</text>
</comment>
<name>A0A4P6FDC5_9BACL</name>
<dbReference type="AlphaFoldDB" id="A0A4P6FDC5"/>
<evidence type="ECO:0000256" key="3">
    <source>
        <dbReference type="ARBA" id="ARBA00022475"/>
    </source>
</evidence>
<keyword evidence="9" id="KW-1185">Reference proteome</keyword>
<feature type="transmembrane region" description="Helical" evidence="7">
    <location>
        <begin position="185"/>
        <end position="208"/>
    </location>
</feature>
<feature type="transmembrane region" description="Helical" evidence="7">
    <location>
        <begin position="258"/>
        <end position="280"/>
    </location>
</feature>
<feature type="transmembrane region" description="Helical" evidence="7">
    <location>
        <begin position="54"/>
        <end position="73"/>
    </location>
</feature>
<dbReference type="InterPro" id="IPR050833">
    <property type="entry name" value="Poly_Biosynth_Transport"/>
</dbReference>
<gene>
    <name evidence="8" type="ORF">ET464_16720</name>
</gene>
<dbReference type="OrthoDB" id="9770347at2"/>
<reference evidence="8 9" key="1">
    <citation type="submission" date="2019-01" db="EMBL/GenBank/DDBJ databases">
        <title>Genome sequencing of strain FW100M-2.</title>
        <authorList>
            <person name="Heo J."/>
            <person name="Kim S.-J."/>
            <person name="Kim J.-S."/>
            <person name="Hong S.-B."/>
            <person name="Kwon S.-W."/>
        </authorList>
    </citation>
    <scope>NUCLEOTIDE SEQUENCE [LARGE SCALE GENOMIC DNA]</scope>
    <source>
        <strain evidence="8 9">FW100M-2</strain>
    </source>
</reference>
<dbReference type="CDD" id="cd13127">
    <property type="entry name" value="MATE_tuaB_like"/>
    <property type="match status" value="1"/>
</dbReference>
<evidence type="ECO:0000313" key="8">
    <source>
        <dbReference type="EMBL" id="QAY68578.1"/>
    </source>
</evidence>
<feature type="transmembrane region" description="Helical" evidence="7">
    <location>
        <begin position="329"/>
        <end position="349"/>
    </location>
</feature>
<feature type="transmembrane region" description="Helical" evidence="7">
    <location>
        <begin position="85"/>
        <end position="105"/>
    </location>
</feature>
<sequence>MILARLLAPEAFGVVATVTMIVSFADIFTDAGFQKYLIQQEFSSNDEVGQASNVAFWTNLVISLLLWCTIFTFNEQLASLLGNPGLGMVLVIASFQLPLTSFSSIQSALFKRSLDFRILFIARIISSCIPFVVTIPFALIGFGYWAIVIGTIVSQLSTAVILTYNSSWKPTFYFSLTVFKKMFSFSMWSLFESISIWLTSWVDVLLISTVLNSHYVGLYKTSSMMVNGLMTLITSTTVPVLFSVLSRLQNQSDIFTSVFLKAQRLVAVVVLPLGVGIYLYRDLITLILLGNKWIESSDILGQWALTSAVTIVFGHICSEVYRAKGLPKLSFLVQILHLIVLVPACIFSLHYGFWVFVYVRSWIRIQSVVVHFIIMRIKVGIIISTIVKNTFTICTAAFFMGVIGYIINGLHNSTGWTFFSVSLCAIIYLGILLLFSKTRKDILYAIGLFKSKLS</sequence>
<feature type="transmembrane region" description="Helical" evidence="7">
    <location>
        <begin position="228"/>
        <end position="246"/>
    </location>
</feature>
<keyword evidence="3" id="KW-1003">Cell membrane</keyword>
<feature type="transmembrane region" description="Helical" evidence="7">
    <location>
        <begin position="12"/>
        <end position="33"/>
    </location>
</feature>
<dbReference type="EMBL" id="CP035492">
    <property type="protein sequence ID" value="QAY68578.1"/>
    <property type="molecule type" value="Genomic_DNA"/>
</dbReference>
<dbReference type="Proteomes" id="UP000293568">
    <property type="component" value="Chromosome"/>
</dbReference>
<dbReference type="PANTHER" id="PTHR30250:SF10">
    <property type="entry name" value="LIPOPOLYSACCHARIDE BIOSYNTHESIS PROTEIN WZXC"/>
    <property type="match status" value="1"/>
</dbReference>
<feature type="transmembrane region" description="Helical" evidence="7">
    <location>
        <begin position="386"/>
        <end position="407"/>
    </location>
</feature>
<feature type="transmembrane region" description="Helical" evidence="7">
    <location>
        <begin position="413"/>
        <end position="435"/>
    </location>
</feature>
<evidence type="ECO:0000256" key="1">
    <source>
        <dbReference type="ARBA" id="ARBA00004651"/>
    </source>
</evidence>
<comment type="subcellular location">
    <subcellularLocation>
        <location evidence="1">Cell membrane</location>
        <topology evidence="1">Multi-pass membrane protein</topology>
    </subcellularLocation>
</comment>
<evidence type="ECO:0000256" key="6">
    <source>
        <dbReference type="ARBA" id="ARBA00023136"/>
    </source>
</evidence>
<evidence type="ECO:0000313" key="9">
    <source>
        <dbReference type="Proteomes" id="UP000293568"/>
    </source>
</evidence>
<dbReference type="GO" id="GO:0005886">
    <property type="term" value="C:plasma membrane"/>
    <property type="evidence" value="ECO:0007669"/>
    <property type="project" value="UniProtKB-SubCell"/>
</dbReference>
<proteinExistence type="inferred from homology"/>
<accession>A0A4P6FDC5</accession>
<feature type="transmembrane region" description="Helical" evidence="7">
    <location>
        <begin position="144"/>
        <end position="164"/>
    </location>
</feature>
<dbReference type="KEGG" id="pprt:ET464_16720"/>
<evidence type="ECO:0000256" key="7">
    <source>
        <dbReference type="SAM" id="Phobius"/>
    </source>
</evidence>
<keyword evidence="6 7" id="KW-0472">Membrane</keyword>
<feature type="transmembrane region" description="Helical" evidence="7">
    <location>
        <begin position="117"/>
        <end position="138"/>
    </location>
</feature>
<evidence type="ECO:0000256" key="5">
    <source>
        <dbReference type="ARBA" id="ARBA00022989"/>
    </source>
</evidence>